<dbReference type="InterPro" id="IPR004992">
    <property type="entry name" value="EutN_CcmL"/>
</dbReference>
<dbReference type="PANTHER" id="PTHR36539">
    <property type="entry name" value="ETHANOLAMINE UTILIZATION PROTEIN EUTN"/>
    <property type="match status" value="1"/>
</dbReference>
<dbReference type="PANTHER" id="PTHR36539:SF1">
    <property type="entry name" value="BACTERIAL MICROCOMPARTMENT SHELL VERTEX PROTEIN EUTN"/>
    <property type="match status" value="1"/>
</dbReference>
<keyword evidence="2" id="KW-1185">Reference proteome</keyword>
<evidence type="ECO:0000313" key="1">
    <source>
        <dbReference type="EMBL" id="MBU5438876.1"/>
    </source>
</evidence>
<evidence type="ECO:0000313" key="2">
    <source>
        <dbReference type="Proteomes" id="UP000749471"/>
    </source>
</evidence>
<sequence length="87" mass="9554">MILAKVTGRIISNQKTVELMGAKLLLVTEIDEYKNVKEGVTYVAVDRVGAGQGDIVLVGECSNNEKKDIYQDNMSIIAIVEQIQVDN</sequence>
<dbReference type="Proteomes" id="UP000749471">
    <property type="component" value="Unassembled WGS sequence"/>
</dbReference>
<name>A0ABS6E8J2_9FIRM</name>
<accession>A0ABS6E8J2</accession>
<dbReference type="RefSeq" id="WP_216520320.1">
    <property type="nucleotide sequence ID" value="NZ_JAHLPM010000010.1"/>
</dbReference>
<reference evidence="1 2" key="1">
    <citation type="submission" date="2021-06" db="EMBL/GenBank/DDBJ databases">
        <authorList>
            <person name="Sun Q."/>
            <person name="Li D."/>
        </authorList>
    </citation>
    <scope>NUCLEOTIDE SEQUENCE [LARGE SCALE GENOMIC DNA]</scope>
    <source>
        <strain evidence="1 2">MSJ-40</strain>
    </source>
</reference>
<organism evidence="1 2">
    <name type="scientific">Tissierella simiarum</name>
    <dbReference type="NCBI Taxonomy" id="2841534"/>
    <lineage>
        <taxon>Bacteria</taxon>
        <taxon>Bacillati</taxon>
        <taxon>Bacillota</taxon>
        <taxon>Tissierellia</taxon>
        <taxon>Tissierellales</taxon>
        <taxon>Tissierellaceae</taxon>
        <taxon>Tissierella</taxon>
    </lineage>
</organism>
<dbReference type="EMBL" id="JAHLPM010000010">
    <property type="protein sequence ID" value="MBU5438876.1"/>
    <property type="molecule type" value="Genomic_DNA"/>
</dbReference>
<proteinExistence type="predicted"/>
<protein>
    <submittedName>
        <fullName evidence="1">EutN/CcmL family microcompartment protein</fullName>
    </submittedName>
</protein>
<dbReference type="PROSITE" id="PS51932">
    <property type="entry name" value="BMV"/>
    <property type="match status" value="1"/>
</dbReference>
<gene>
    <name evidence="1" type="ORF">KQI42_12685</name>
</gene>
<comment type="caution">
    <text evidence="1">The sequence shown here is derived from an EMBL/GenBank/DDBJ whole genome shotgun (WGS) entry which is preliminary data.</text>
</comment>
<dbReference type="Pfam" id="PF03319">
    <property type="entry name" value="EutN_CcmL"/>
    <property type="match status" value="1"/>
</dbReference>